<gene>
    <name evidence="1" type="ORF">NG799_02160</name>
</gene>
<dbReference type="EMBL" id="JAMXFF010000002">
    <property type="protein sequence ID" value="MCT7965137.1"/>
    <property type="molecule type" value="Genomic_DNA"/>
</dbReference>
<evidence type="ECO:0000313" key="1">
    <source>
        <dbReference type="EMBL" id="MCT7965137.1"/>
    </source>
</evidence>
<evidence type="ECO:0000313" key="2">
    <source>
        <dbReference type="Proteomes" id="UP001525890"/>
    </source>
</evidence>
<sequence length="125" mass="14910">MSNNSKPQINTEPQIIRVCSEIEDPIGSLDEVVQYILQIKEEYSKYSNVQLDYVAVTYEDYVYQISYDRLENEAELETRIAKEKFAVREWEQKQLDLIEKQKILAQKHELQEQLIQLNQKLQELD</sequence>
<proteinExistence type="predicted"/>
<comment type="caution">
    <text evidence="1">The sequence shown here is derived from an EMBL/GenBank/DDBJ whole genome shotgun (WGS) entry which is preliminary data.</text>
</comment>
<name>A0ABT2MNX3_9CYAN</name>
<reference evidence="1 2" key="1">
    <citation type="journal article" date="2022" name="Front. Microbiol.">
        <title>High genomic differentiation and limited gene flow indicate recent cryptic speciation within the genus Laspinema (cyanobacteria).</title>
        <authorList>
            <person name="Stanojkovic A."/>
            <person name="Skoupy S."/>
            <person name="Skaloud P."/>
            <person name="Dvorak P."/>
        </authorList>
    </citation>
    <scope>NUCLEOTIDE SEQUENCE [LARGE SCALE GENOMIC DNA]</scope>
    <source>
        <strain evidence="1 2">D2a</strain>
    </source>
</reference>
<keyword evidence="2" id="KW-1185">Reference proteome</keyword>
<accession>A0ABT2MNX3</accession>
<dbReference type="Proteomes" id="UP001525890">
    <property type="component" value="Unassembled WGS sequence"/>
</dbReference>
<dbReference type="RefSeq" id="WP_261235021.1">
    <property type="nucleotide sequence ID" value="NZ_JAMXFF010000002.1"/>
</dbReference>
<protein>
    <submittedName>
        <fullName evidence="1">Uncharacterized protein</fullName>
    </submittedName>
</protein>
<organism evidence="1 2">
    <name type="scientific">Laspinema palackyanum D2a</name>
    <dbReference type="NCBI Taxonomy" id="2953684"/>
    <lineage>
        <taxon>Bacteria</taxon>
        <taxon>Bacillati</taxon>
        <taxon>Cyanobacteriota</taxon>
        <taxon>Cyanophyceae</taxon>
        <taxon>Oscillatoriophycideae</taxon>
        <taxon>Oscillatoriales</taxon>
        <taxon>Laspinemataceae</taxon>
        <taxon>Laspinema</taxon>
        <taxon>Laspinema palackyanum</taxon>
    </lineage>
</organism>